<dbReference type="AlphaFoldDB" id="A0A8B9M438"/>
<reference evidence="2" key="1">
    <citation type="submission" date="2025-08" db="UniProtKB">
        <authorList>
            <consortium name="Ensembl"/>
        </authorList>
    </citation>
    <scope>IDENTIFICATION</scope>
</reference>
<feature type="region of interest" description="Disordered" evidence="1">
    <location>
        <begin position="1"/>
        <end position="79"/>
    </location>
</feature>
<feature type="region of interest" description="Disordered" evidence="1">
    <location>
        <begin position="108"/>
        <end position="146"/>
    </location>
</feature>
<dbReference type="Proteomes" id="UP000694541">
    <property type="component" value="Unplaced"/>
</dbReference>
<sequence length="146" mass="15136">MQPGSGCFSAFSPTRRHTPSPSRRWPSPGTPHKKQPTPQVTGRRGRPGYTGPATETPGTQAGKGHQPPAPEGQAGTPAPGCVCAVRAGPPPTGHLSCDEPLRAALDRWGTQGDLQTAPSAPMAAAGKQQEHRAPVGQAARLQHAHK</sequence>
<name>A0A8B9M438_9AVES</name>
<accession>A0A8B9M438</accession>
<evidence type="ECO:0000313" key="2">
    <source>
        <dbReference type="Ensembl" id="ENSANIP00000002436.1"/>
    </source>
</evidence>
<keyword evidence="3" id="KW-1185">Reference proteome</keyword>
<proteinExistence type="predicted"/>
<reference evidence="2" key="2">
    <citation type="submission" date="2025-09" db="UniProtKB">
        <authorList>
            <consortium name="Ensembl"/>
        </authorList>
    </citation>
    <scope>IDENTIFICATION</scope>
</reference>
<organism evidence="2 3">
    <name type="scientific">Accipiter nisus</name>
    <name type="common">Eurasian sparrowhawk</name>
    <dbReference type="NCBI Taxonomy" id="211598"/>
    <lineage>
        <taxon>Eukaryota</taxon>
        <taxon>Metazoa</taxon>
        <taxon>Chordata</taxon>
        <taxon>Craniata</taxon>
        <taxon>Vertebrata</taxon>
        <taxon>Euteleostomi</taxon>
        <taxon>Archelosauria</taxon>
        <taxon>Archosauria</taxon>
        <taxon>Dinosauria</taxon>
        <taxon>Saurischia</taxon>
        <taxon>Theropoda</taxon>
        <taxon>Coelurosauria</taxon>
        <taxon>Aves</taxon>
        <taxon>Neognathae</taxon>
        <taxon>Neoaves</taxon>
        <taxon>Telluraves</taxon>
        <taxon>Accipitrimorphae</taxon>
        <taxon>Accipitriformes</taxon>
        <taxon>Accipitridae</taxon>
        <taxon>Accipitrinae</taxon>
        <taxon>Accipiter</taxon>
    </lineage>
</organism>
<dbReference type="Ensembl" id="ENSANIT00000002512.1">
    <property type="protein sequence ID" value="ENSANIP00000002436.1"/>
    <property type="gene ID" value="ENSANIG00000001699.1"/>
</dbReference>
<evidence type="ECO:0000256" key="1">
    <source>
        <dbReference type="SAM" id="MobiDB-lite"/>
    </source>
</evidence>
<evidence type="ECO:0000313" key="3">
    <source>
        <dbReference type="Proteomes" id="UP000694541"/>
    </source>
</evidence>
<protein>
    <submittedName>
        <fullName evidence="2">Uncharacterized protein</fullName>
    </submittedName>
</protein>